<dbReference type="GO" id="GO:0005634">
    <property type="term" value="C:nucleus"/>
    <property type="evidence" value="ECO:0007669"/>
    <property type="project" value="TreeGrafter"/>
</dbReference>
<feature type="domain" description="HTH myb-type" evidence="2">
    <location>
        <begin position="104"/>
        <end position="153"/>
    </location>
</feature>
<gene>
    <name evidence="3" type="ORF">TOLI1172_LOCUS5845</name>
</gene>
<dbReference type="InterPro" id="IPR001005">
    <property type="entry name" value="SANT/Myb"/>
</dbReference>
<dbReference type="SUPFAM" id="SSF46689">
    <property type="entry name" value="Homeodomain-like"/>
    <property type="match status" value="1"/>
</dbReference>
<organism evidence="3">
    <name type="scientific">Timspurckia oligopyrenoides</name>
    <dbReference type="NCBI Taxonomy" id="708627"/>
    <lineage>
        <taxon>Eukaryota</taxon>
        <taxon>Rhodophyta</taxon>
        <taxon>Bangiophyceae</taxon>
        <taxon>Porphyridiales</taxon>
        <taxon>Porphyridiaceae</taxon>
        <taxon>Timspurckia</taxon>
    </lineage>
</organism>
<name>A0A7S0ZGY1_9RHOD</name>
<sequence>MALSNLDRISIANLVSQNDGTDSVPELVVESRLCSSRVEMAPADQRLDSVMRRFWQPDEDELLISLVKKYGARKWTRLSMQFKNRTGGQLRARWMHTLCGMDTRKPFTPEEDAYIVQSQATFGNRWAEIARSMQGRSDNSVKNRFRVLENQKKRIQSFAKRVFSFSSEEVNSS</sequence>
<evidence type="ECO:0000259" key="1">
    <source>
        <dbReference type="PROSITE" id="PS50090"/>
    </source>
</evidence>
<evidence type="ECO:0000313" key="3">
    <source>
        <dbReference type="EMBL" id="CAD8821450.1"/>
    </source>
</evidence>
<dbReference type="InterPro" id="IPR050560">
    <property type="entry name" value="MYB_TF"/>
</dbReference>
<dbReference type="GO" id="GO:0000978">
    <property type="term" value="F:RNA polymerase II cis-regulatory region sequence-specific DNA binding"/>
    <property type="evidence" value="ECO:0007669"/>
    <property type="project" value="TreeGrafter"/>
</dbReference>
<dbReference type="AlphaFoldDB" id="A0A7S0ZGY1"/>
<protein>
    <submittedName>
        <fullName evidence="3">Uncharacterized protein</fullName>
    </submittedName>
</protein>
<evidence type="ECO:0000259" key="2">
    <source>
        <dbReference type="PROSITE" id="PS51294"/>
    </source>
</evidence>
<feature type="domain" description="Myb-like" evidence="1">
    <location>
        <begin position="104"/>
        <end position="149"/>
    </location>
</feature>
<dbReference type="InterPro" id="IPR017930">
    <property type="entry name" value="Myb_dom"/>
</dbReference>
<feature type="domain" description="Myb-like" evidence="1">
    <location>
        <begin position="47"/>
        <end position="98"/>
    </location>
</feature>
<feature type="domain" description="HTH myb-type" evidence="2">
    <location>
        <begin position="52"/>
        <end position="98"/>
    </location>
</feature>
<dbReference type="GO" id="GO:0000981">
    <property type="term" value="F:DNA-binding transcription factor activity, RNA polymerase II-specific"/>
    <property type="evidence" value="ECO:0007669"/>
    <property type="project" value="TreeGrafter"/>
</dbReference>
<dbReference type="PROSITE" id="PS50090">
    <property type="entry name" value="MYB_LIKE"/>
    <property type="match status" value="2"/>
</dbReference>
<proteinExistence type="predicted"/>
<dbReference type="EMBL" id="HBFP01008171">
    <property type="protein sequence ID" value="CAD8821450.1"/>
    <property type="molecule type" value="Transcribed_RNA"/>
</dbReference>
<dbReference type="CDD" id="cd00167">
    <property type="entry name" value="SANT"/>
    <property type="match status" value="2"/>
</dbReference>
<dbReference type="Pfam" id="PF13921">
    <property type="entry name" value="Myb_DNA-bind_6"/>
    <property type="match status" value="1"/>
</dbReference>
<dbReference type="PANTHER" id="PTHR45614">
    <property type="entry name" value="MYB PROTEIN-RELATED"/>
    <property type="match status" value="1"/>
</dbReference>
<accession>A0A7S0ZGY1</accession>
<dbReference type="Gene3D" id="1.10.10.60">
    <property type="entry name" value="Homeodomain-like"/>
    <property type="match status" value="2"/>
</dbReference>
<dbReference type="PROSITE" id="PS51294">
    <property type="entry name" value="HTH_MYB"/>
    <property type="match status" value="2"/>
</dbReference>
<dbReference type="InterPro" id="IPR009057">
    <property type="entry name" value="Homeodomain-like_sf"/>
</dbReference>
<dbReference type="SMART" id="SM00717">
    <property type="entry name" value="SANT"/>
    <property type="match status" value="2"/>
</dbReference>
<reference evidence="3" key="1">
    <citation type="submission" date="2021-01" db="EMBL/GenBank/DDBJ databases">
        <authorList>
            <person name="Corre E."/>
            <person name="Pelletier E."/>
            <person name="Niang G."/>
            <person name="Scheremetjew M."/>
            <person name="Finn R."/>
            <person name="Kale V."/>
            <person name="Holt S."/>
            <person name="Cochrane G."/>
            <person name="Meng A."/>
            <person name="Brown T."/>
            <person name="Cohen L."/>
        </authorList>
    </citation>
    <scope>NUCLEOTIDE SEQUENCE</scope>
    <source>
        <strain evidence="3">CCMP3278</strain>
    </source>
</reference>